<comment type="caution">
    <text evidence="5">The sequence shown here is derived from an EMBL/GenBank/DDBJ whole genome shotgun (WGS) entry which is preliminary data.</text>
</comment>
<dbReference type="AlphaFoldDB" id="A0A9X2XUU1"/>
<protein>
    <submittedName>
        <fullName evidence="5">Substrate-binding domain-containing protein</fullName>
    </submittedName>
</protein>
<keyword evidence="1" id="KW-0805">Transcription regulation</keyword>
<evidence type="ECO:0000313" key="5">
    <source>
        <dbReference type="EMBL" id="MCU7548922.1"/>
    </source>
</evidence>
<proteinExistence type="predicted"/>
<dbReference type="Pfam" id="PF00356">
    <property type="entry name" value="LacI"/>
    <property type="match status" value="1"/>
</dbReference>
<dbReference type="Gene3D" id="1.10.260.40">
    <property type="entry name" value="lambda repressor-like DNA-binding domains"/>
    <property type="match status" value="1"/>
</dbReference>
<feature type="domain" description="HTH lacI-type" evidence="4">
    <location>
        <begin position="5"/>
        <end position="61"/>
    </location>
</feature>
<dbReference type="InterPro" id="IPR046335">
    <property type="entry name" value="LacI/GalR-like_sensor"/>
</dbReference>
<dbReference type="SMART" id="SM00354">
    <property type="entry name" value="HTH_LACI"/>
    <property type="match status" value="1"/>
</dbReference>
<dbReference type="InterPro" id="IPR000843">
    <property type="entry name" value="HTH_LacI"/>
</dbReference>
<dbReference type="Gene3D" id="3.40.50.2300">
    <property type="match status" value="2"/>
</dbReference>
<evidence type="ECO:0000256" key="1">
    <source>
        <dbReference type="ARBA" id="ARBA00023015"/>
    </source>
</evidence>
<dbReference type="InterPro" id="IPR010982">
    <property type="entry name" value="Lambda_DNA-bd_dom_sf"/>
</dbReference>
<sequence>MVKRISLKDIAKKVGVSTALVSYVLNNKKEGRISKEVAQKIKDAAKELNYTANQIARSLKTNKTFTIGLIVSDISNPFSSILNRIIEDEAEKSNYLVLSGSSDESSDKLWKLTRVLQNYQVDGFIISPAEHSAPLIQQLQEQNIPFVLIDRYFPEIKTNYVTIDNYKAAYEGVKHMIENGYRQIGLVGLDIALFNMQERRRGYMDALKEHDLPIKEEWIKRVKREHVKEAVPKAIDELMALDEPVDAVLFTNNVVSTQALKYINTLPIRVPDDLAIVSFDESDAADLFYAPITHIKQPLQEMGRLAADILLENIAERQEIKQVKMEAKLIVRKSTERKGKLGRIL</sequence>
<dbReference type="PROSITE" id="PS50932">
    <property type="entry name" value="HTH_LACI_2"/>
    <property type="match status" value="1"/>
</dbReference>
<evidence type="ECO:0000256" key="3">
    <source>
        <dbReference type="ARBA" id="ARBA00023163"/>
    </source>
</evidence>
<dbReference type="Pfam" id="PF13377">
    <property type="entry name" value="Peripla_BP_3"/>
    <property type="match status" value="1"/>
</dbReference>
<organism evidence="5 6">
    <name type="scientific">Paraflavisolibacter caeni</name>
    <dbReference type="NCBI Taxonomy" id="2982496"/>
    <lineage>
        <taxon>Bacteria</taxon>
        <taxon>Pseudomonadati</taxon>
        <taxon>Bacteroidota</taxon>
        <taxon>Chitinophagia</taxon>
        <taxon>Chitinophagales</taxon>
        <taxon>Chitinophagaceae</taxon>
        <taxon>Paraflavisolibacter</taxon>
    </lineage>
</organism>
<dbReference type="GO" id="GO:0000976">
    <property type="term" value="F:transcription cis-regulatory region binding"/>
    <property type="evidence" value="ECO:0007669"/>
    <property type="project" value="TreeGrafter"/>
</dbReference>
<dbReference type="InterPro" id="IPR028082">
    <property type="entry name" value="Peripla_BP_I"/>
</dbReference>
<evidence type="ECO:0000259" key="4">
    <source>
        <dbReference type="PROSITE" id="PS50932"/>
    </source>
</evidence>
<dbReference type="SUPFAM" id="SSF53822">
    <property type="entry name" value="Periplasmic binding protein-like I"/>
    <property type="match status" value="1"/>
</dbReference>
<dbReference type="GO" id="GO:0003700">
    <property type="term" value="F:DNA-binding transcription factor activity"/>
    <property type="evidence" value="ECO:0007669"/>
    <property type="project" value="TreeGrafter"/>
</dbReference>
<keyword evidence="3" id="KW-0804">Transcription</keyword>
<reference evidence="5" key="2">
    <citation type="submission" date="2023-04" db="EMBL/GenBank/DDBJ databases">
        <title>Paracnuella aquatica gen. nov., sp. nov., a member of the family Chitinophagaceae isolated from a hot spring.</title>
        <authorList>
            <person name="Wang C."/>
        </authorList>
    </citation>
    <scope>NUCLEOTIDE SEQUENCE</scope>
    <source>
        <strain evidence="5">LB-8</strain>
    </source>
</reference>
<evidence type="ECO:0000256" key="2">
    <source>
        <dbReference type="ARBA" id="ARBA00023125"/>
    </source>
</evidence>
<name>A0A9X2XUU1_9BACT</name>
<keyword evidence="2" id="KW-0238">DNA-binding</keyword>
<dbReference type="RefSeq" id="WP_279296367.1">
    <property type="nucleotide sequence ID" value="NZ_JAOTIF010000003.1"/>
</dbReference>
<evidence type="ECO:0000313" key="6">
    <source>
        <dbReference type="Proteomes" id="UP001155483"/>
    </source>
</evidence>
<dbReference type="CDD" id="cd01392">
    <property type="entry name" value="HTH_LacI"/>
    <property type="match status" value="1"/>
</dbReference>
<dbReference type="EMBL" id="JAOTIF010000003">
    <property type="protein sequence ID" value="MCU7548922.1"/>
    <property type="molecule type" value="Genomic_DNA"/>
</dbReference>
<dbReference type="CDD" id="cd19977">
    <property type="entry name" value="PBP1_EndR-like"/>
    <property type="match status" value="1"/>
</dbReference>
<dbReference type="PANTHER" id="PTHR30146">
    <property type="entry name" value="LACI-RELATED TRANSCRIPTIONAL REPRESSOR"/>
    <property type="match status" value="1"/>
</dbReference>
<dbReference type="Proteomes" id="UP001155483">
    <property type="component" value="Unassembled WGS sequence"/>
</dbReference>
<accession>A0A9X2XUU1</accession>
<reference evidence="5" key="1">
    <citation type="submission" date="2022-09" db="EMBL/GenBank/DDBJ databases">
        <authorList>
            <person name="Yuan C."/>
            <person name="Ke Z."/>
        </authorList>
    </citation>
    <scope>NUCLEOTIDE SEQUENCE</scope>
    <source>
        <strain evidence="5">LB-8</strain>
    </source>
</reference>
<keyword evidence="6" id="KW-1185">Reference proteome</keyword>
<dbReference type="SUPFAM" id="SSF47413">
    <property type="entry name" value="lambda repressor-like DNA-binding domains"/>
    <property type="match status" value="1"/>
</dbReference>
<dbReference type="PANTHER" id="PTHR30146:SF109">
    <property type="entry name" value="HTH-TYPE TRANSCRIPTIONAL REGULATOR GALS"/>
    <property type="match status" value="1"/>
</dbReference>
<gene>
    <name evidence="5" type="ORF">OCK74_07330</name>
</gene>